<keyword evidence="5" id="KW-1185">Reference proteome</keyword>
<dbReference type="Proteomes" id="UP001063350">
    <property type="component" value="Chromosome"/>
</dbReference>
<dbReference type="InterPro" id="IPR010992">
    <property type="entry name" value="IHF-like_DNA-bd_dom_sf"/>
</dbReference>
<comment type="similarity">
    <text evidence="1 3">Belongs to the bacterial histone-like protein family.</text>
</comment>
<dbReference type="GO" id="GO:0030527">
    <property type="term" value="F:structural constituent of chromatin"/>
    <property type="evidence" value="ECO:0007669"/>
    <property type="project" value="InterPro"/>
</dbReference>
<dbReference type="PANTHER" id="PTHR33175">
    <property type="entry name" value="DNA-BINDING PROTEIN HU"/>
    <property type="match status" value="1"/>
</dbReference>
<dbReference type="Pfam" id="PF00216">
    <property type="entry name" value="Bac_DNA_binding"/>
    <property type="match status" value="1"/>
</dbReference>
<evidence type="ECO:0000256" key="3">
    <source>
        <dbReference type="RuleBase" id="RU003939"/>
    </source>
</evidence>
<dbReference type="SUPFAM" id="SSF47729">
    <property type="entry name" value="IHF-like DNA-binding proteins"/>
    <property type="match status" value="1"/>
</dbReference>
<dbReference type="GO" id="GO:0003677">
    <property type="term" value="F:DNA binding"/>
    <property type="evidence" value="ECO:0007669"/>
    <property type="project" value="UniProtKB-KW"/>
</dbReference>
<accession>A0A915XI18</accession>
<evidence type="ECO:0000256" key="2">
    <source>
        <dbReference type="ARBA" id="ARBA00023125"/>
    </source>
</evidence>
<dbReference type="InterPro" id="IPR000119">
    <property type="entry name" value="Hist_DNA-bd"/>
</dbReference>
<reference evidence="4" key="1">
    <citation type="submission" date="2020-12" db="EMBL/GenBank/DDBJ databases">
        <title>Desulfobium dissulfuricans gen. nov., sp. nov., a novel mesophilic, sulfate-reducing bacterium isolated from a deep-sea hydrothermal vent.</title>
        <authorList>
            <person name="Hashimoto Y."/>
            <person name="Tame A."/>
            <person name="Sawayama S."/>
            <person name="Miyazaki J."/>
            <person name="Takai K."/>
            <person name="Nakagawa S."/>
        </authorList>
    </citation>
    <scope>NUCLEOTIDE SEQUENCE</scope>
    <source>
        <strain evidence="4">GF1</strain>
    </source>
</reference>
<evidence type="ECO:0000313" key="4">
    <source>
        <dbReference type="EMBL" id="BCO09319.1"/>
    </source>
</evidence>
<sequence>MNKGDLISKVAQENNMSKADAKRMVNNILNTISTALVDGDSRVSLADFGIFTVVTRPAREGRNPKTGEVIQIKERKAVKFKPSTKLLEKF</sequence>
<gene>
    <name evidence="4" type="primary">hupB_1</name>
    <name evidence="4" type="ORF">GF1_16950</name>
</gene>
<dbReference type="AlphaFoldDB" id="A0A915XI18"/>
<evidence type="ECO:0000313" key="5">
    <source>
        <dbReference type="Proteomes" id="UP001063350"/>
    </source>
</evidence>
<protein>
    <submittedName>
        <fullName evidence="4">DNA-binding protein HU-beta</fullName>
    </submittedName>
</protein>
<dbReference type="SMART" id="SM00411">
    <property type="entry name" value="BHL"/>
    <property type="match status" value="1"/>
</dbReference>
<dbReference type="PANTHER" id="PTHR33175:SF2">
    <property type="entry name" value="INTEGRATION HOST FACTOR SUBUNIT ALPHA"/>
    <property type="match status" value="1"/>
</dbReference>
<dbReference type="RefSeq" id="WP_267926078.1">
    <property type="nucleotide sequence ID" value="NZ_AP024233.1"/>
</dbReference>
<name>A0A915XI18_9BACT</name>
<dbReference type="KEGG" id="ddu:GF1_16950"/>
<dbReference type="PRINTS" id="PR01727">
    <property type="entry name" value="DNABINDINGHU"/>
</dbReference>
<evidence type="ECO:0000256" key="1">
    <source>
        <dbReference type="ARBA" id="ARBA00010529"/>
    </source>
</evidence>
<organism evidence="4 5">
    <name type="scientific">Desulfolithobacter dissulfuricans</name>
    <dbReference type="NCBI Taxonomy" id="2795293"/>
    <lineage>
        <taxon>Bacteria</taxon>
        <taxon>Pseudomonadati</taxon>
        <taxon>Thermodesulfobacteriota</taxon>
        <taxon>Desulfobulbia</taxon>
        <taxon>Desulfobulbales</taxon>
        <taxon>Desulfobulbaceae</taxon>
        <taxon>Desulfolithobacter</taxon>
    </lineage>
</organism>
<proteinExistence type="inferred from homology"/>
<dbReference type="GO" id="GO:0005829">
    <property type="term" value="C:cytosol"/>
    <property type="evidence" value="ECO:0007669"/>
    <property type="project" value="TreeGrafter"/>
</dbReference>
<dbReference type="CDD" id="cd13831">
    <property type="entry name" value="HU"/>
    <property type="match status" value="1"/>
</dbReference>
<keyword evidence="2 4" id="KW-0238">DNA-binding</keyword>
<dbReference type="Gene3D" id="4.10.520.10">
    <property type="entry name" value="IHF-like DNA-binding proteins"/>
    <property type="match status" value="1"/>
</dbReference>
<dbReference type="EMBL" id="AP024233">
    <property type="protein sequence ID" value="BCO09319.1"/>
    <property type="molecule type" value="Genomic_DNA"/>
</dbReference>